<evidence type="ECO:0000256" key="4">
    <source>
        <dbReference type="ARBA" id="ARBA00022475"/>
    </source>
</evidence>
<dbReference type="CDD" id="cd13134">
    <property type="entry name" value="MATE_like_8"/>
    <property type="match status" value="1"/>
</dbReference>
<dbReference type="EMBL" id="OBEK01000001">
    <property type="protein sequence ID" value="SNZ05462.1"/>
    <property type="molecule type" value="Genomic_DNA"/>
</dbReference>
<dbReference type="GO" id="GO:0005886">
    <property type="term" value="C:plasma membrane"/>
    <property type="evidence" value="ECO:0007669"/>
    <property type="project" value="UniProtKB-SubCell"/>
</dbReference>
<dbReference type="eggNOG" id="COG0534">
    <property type="taxonomic scope" value="Bacteria"/>
</dbReference>
<evidence type="ECO:0000313" key="10">
    <source>
        <dbReference type="Proteomes" id="UP000219356"/>
    </source>
</evidence>
<dbReference type="NCBIfam" id="TIGR00797">
    <property type="entry name" value="matE"/>
    <property type="match status" value="1"/>
</dbReference>
<proteinExistence type="inferred from homology"/>
<dbReference type="RefSeq" id="WP_245864599.1">
    <property type="nucleotide sequence ID" value="NZ_OBEK01000001.1"/>
</dbReference>
<dbReference type="STRING" id="586416.GZ22_16810"/>
<accession>A0A285N7K2</accession>
<dbReference type="Proteomes" id="UP000219356">
    <property type="component" value="Unassembled WGS sequence"/>
</dbReference>
<dbReference type="InterPro" id="IPR048279">
    <property type="entry name" value="MdtK-like"/>
</dbReference>
<evidence type="ECO:0000313" key="9">
    <source>
        <dbReference type="EMBL" id="SNZ05462.1"/>
    </source>
</evidence>
<evidence type="ECO:0000256" key="2">
    <source>
        <dbReference type="ARBA" id="ARBA00010199"/>
    </source>
</evidence>
<dbReference type="InterPro" id="IPR002528">
    <property type="entry name" value="MATE_fam"/>
</dbReference>
<feature type="transmembrane region" description="Helical" evidence="8">
    <location>
        <begin position="386"/>
        <end position="406"/>
    </location>
</feature>
<protein>
    <submittedName>
        <fullName evidence="9">Putative efflux protein, MATE family</fullName>
    </submittedName>
</protein>
<keyword evidence="5 8" id="KW-0812">Transmembrane</keyword>
<feature type="transmembrane region" description="Helical" evidence="8">
    <location>
        <begin position="96"/>
        <end position="119"/>
    </location>
</feature>
<dbReference type="PANTHER" id="PTHR42925">
    <property type="entry name" value="MULTIDRUG AND TOXIN EFFLUX PROTEIN MATE FAMILY"/>
    <property type="match status" value="1"/>
</dbReference>
<sequence length="456" mass="49418">MGHPTSTASEQTLFRISWPLFIELALHMGMGIVATLMLSHYSDLAAAGVGVANQLISIFILVFNVTSIASMIIIGQKLGAEDLAKARQTARTAFGMNFWFGLIVSAVVVLFGSAFLSFFDLKGDTLAYATTFVKICGASLFLESLSLTLSAILRANGRTKVSMVVAVLMNVLSVLGYLVAIFGLFGMPITGVVGVSWTIVIARIFAVAVLFYFVYRYLAIRFTGTHLIKLNIQDIKDILVIGVPSAAENLSYQYSQIVITAIVANFGDASLAARVYINNISMLCYLFTLSIAEGTQLLVSRYIGGKQYDRALKRGLRTLKIAMVASFIVSMGFALTGAPILQMFTDDPAILAVGIPILWAVAFTEPGRAMNIVLMSSLKSAGDAKFPAIIGVISMWGIAVLLSYGLGVSFGLGLLGVWIAMGIDEWFRGIFAYRRWRSRPWEKKEKAAVPETALTQ</sequence>
<feature type="transmembrane region" description="Helical" evidence="8">
    <location>
        <begin position="321"/>
        <end position="342"/>
    </location>
</feature>
<reference evidence="10" key="1">
    <citation type="submission" date="2017-09" db="EMBL/GenBank/DDBJ databases">
        <authorList>
            <person name="Varghese N."/>
            <person name="Submissions S."/>
        </authorList>
    </citation>
    <scope>NUCLEOTIDE SEQUENCE [LARGE SCALE GENOMIC DNA]</scope>
    <source>
        <strain evidence="10">CGMCC 1.8913</strain>
    </source>
</reference>
<dbReference type="PIRSF" id="PIRSF006603">
    <property type="entry name" value="DinF"/>
    <property type="match status" value="1"/>
</dbReference>
<feature type="transmembrane region" description="Helical" evidence="8">
    <location>
        <begin position="54"/>
        <end position="75"/>
    </location>
</feature>
<keyword evidence="3" id="KW-0813">Transport</keyword>
<feature type="transmembrane region" description="Helical" evidence="8">
    <location>
        <begin position="412"/>
        <end position="433"/>
    </location>
</feature>
<organism evidence="9 10">
    <name type="scientific">Terribacillus aidingensis</name>
    <dbReference type="NCBI Taxonomy" id="586416"/>
    <lineage>
        <taxon>Bacteria</taxon>
        <taxon>Bacillati</taxon>
        <taxon>Bacillota</taxon>
        <taxon>Bacilli</taxon>
        <taxon>Bacillales</taxon>
        <taxon>Bacillaceae</taxon>
        <taxon>Terribacillus</taxon>
    </lineage>
</organism>
<feature type="transmembrane region" description="Helical" evidence="8">
    <location>
        <begin position="348"/>
        <end position="365"/>
    </location>
</feature>
<evidence type="ECO:0000256" key="6">
    <source>
        <dbReference type="ARBA" id="ARBA00022989"/>
    </source>
</evidence>
<evidence type="ECO:0000256" key="5">
    <source>
        <dbReference type="ARBA" id="ARBA00022692"/>
    </source>
</evidence>
<feature type="transmembrane region" description="Helical" evidence="8">
    <location>
        <begin position="131"/>
        <end position="153"/>
    </location>
</feature>
<name>A0A285N7K2_9BACI</name>
<evidence type="ECO:0000256" key="7">
    <source>
        <dbReference type="ARBA" id="ARBA00023136"/>
    </source>
</evidence>
<gene>
    <name evidence="9" type="ORF">SAMN05421503_0956</name>
</gene>
<keyword evidence="10" id="KW-1185">Reference proteome</keyword>
<comment type="subcellular location">
    <subcellularLocation>
        <location evidence="1">Cell membrane</location>
        <topology evidence="1">Multi-pass membrane protein</topology>
    </subcellularLocation>
</comment>
<keyword evidence="7 8" id="KW-0472">Membrane</keyword>
<feature type="transmembrane region" description="Helical" evidence="8">
    <location>
        <begin position="195"/>
        <end position="215"/>
    </location>
</feature>
<dbReference type="InterPro" id="IPR047135">
    <property type="entry name" value="YsiQ"/>
</dbReference>
<dbReference type="GO" id="GO:0042910">
    <property type="term" value="F:xenobiotic transmembrane transporter activity"/>
    <property type="evidence" value="ECO:0007669"/>
    <property type="project" value="InterPro"/>
</dbReference>
<evidence type="ECO:0000256" key="8">
    <source>
        <dbReference type="SAM" id="Phobius"/>
    </source>
</evidence>
<feature type="transmembrane region" description="Helical" evidence="8">
    <location>
        <begin position="165"/>
        <end position="189"/>
    </location>
</feature>
<evidence type="ECO:0000256" key="1">
    <source>
        <dbReference type="ARBA" id="ARBA00004651"/>
    </source>
</evidence>
<keyword evidence="4" id="KW-1003">Cell membrane</keyword>
<keyword evidence="6 8" id="KW-1133">Transmembrane helix</keyword>
<dbReference type="PANTHER" id="PTHR42925:SF1">
    <property type="entry name" value="VIRULENCE FACTOR MVIN"/>
    <property type="match status" value="1"/>
</dbReference>
<dbReference type="Pfam" id="PF01554">
    <property type="entry name" value="MatE"/>
    <property type="match status" value="2"/>
</dbReference>
<dbReference type="GO" id="GO:0015297">
    <property type="term" value="F:antiporter activity"/>
    <property type="evidence" value="ECO:0007669"/>
    <property type="project" value="InterPro"/>
</dbReference>
<comment type="similarity">
    <text evidence="2">Belongs to the multi antimicrobial extrusion (MATE) (TC 2.A.66.1) family.</text>
</comment>
<dbReference type="AlphaFoldDB" id="A0A285N7K2"/>
<feature type="transmembrane region" description="Helical" evidence="8">
    <location>
        <begin position="20"/>
        <end position="42"/>
    </location>
</feature>
<evidence type="ECO:0000256" key="3">
    <source>
        <dbReference type="ARBA" id="ARBA00022448"/>
    </source>
</evidence>